<dbReference type="EMBL" id="CP049616">
    <property type="protein sequence ID" value="QII44188.1"/>
    <property type="molecule type" value="Genomic_DNA"/>
</dbReference>
<protein>
    <submittedName>
        <fullName evidence="2">GNAT family N-acetyltransferase</fullName>
    </submittedName>
</protein>
<dbReference type="AlphaFoldDB" id="A0A6G7J0Q9"/>
<name>A0A6G7J0Q9_9FLAO</name>
<dbReference type="InterPro" id="IPR016181">
    <property type="entry name" value="Acyl_CoA_acyltransferase"/>
</dbReference>
<feature type="domain" description="BioF2-like acetyltransferase" evidence="1">
    <location>
        <begin position="126"/>
        <end position="274"/>
    </location>
</feature>
<dbReference type="SUPFAM" id="SSF55729">
    <property type="entry name" value="Acyl-CoA N-acyltransferases (Nat)"/>
    <property type="match status" value="1"/>
</dbReference>
<dbReference type="GO" id="GO:0016740">
    <property type="term" value="F:transferase activity"/>
    <property type="evidence" value="ECO:0007669"/>
    <property type="project" value="UniProtKB-KW"/>
</dbReference>
<organism evidence="2 3">
    <name type="scientific">Flagellimonas oceani</name>
    <dbReference type="NCBI Taxonomy" id="2698672"/>
    <lineage>
        <taxon>Bacteria</taxon>
        <taxon>Pseudomonadati</taxon>
        <taxon>Bacteroidota</taxon>
        <taxon>Flavobacteriia</taxon>
        <taxon>Flavobacteriales</taxon>
        <taxon>Flavobacteriaceae</taxon>
        <taxon>Flagellimonas</taxon>
    </lineage>
</organism>
<keyword evidence="2" id="KW-0808">Transferase</keyword>
<gene>
    <name evidence="2" type="ORF">GVT53_05705</name>
</gene>
<sequence>MIKTNPFTSTTFCSIWSKHFLDDREPRSFNFIKNISFYQSKIPGLYINSGRNLTKGLNLELGESSTELEKGKTFLIYDVIDFESNNQAVEKTDMGHYAIRQYPGYLIDLSSFKSLDDYLSKTFKKSSRYKLRKYKKRLEESFNISFKAYCGDMSQNEYDSIFSSFRNLLEKRFAEKQISNNNLDKEEWDFYKDVAHPMILEKKAVLFVMYNNDEPISVTLGYLSKSRIFDAITVFDIDFTKFHLGSIKIMYLIDWCVKNGWHTLDFSKGHFDYKTRWANKQFDFYYHIWFDKKSLKARAISYSLKLFFTLKQVLRERKVNDILHRFTYRLKNKEEQKAQYAFEENGPDCTKVPLEELNLKSNENELFKRVCYDFLYLFPENESNIKIFRLANHESLYLIKGKEKESFVRLIQ</sequence>
<evidence type="ECO:0000259" key="1">
    <source>
        <dbReference type="Pfam" id="PF13480"/>
    </source>
</evidence>
<proteinExistence type="predicted"/>
<evidence type="ECO:0000313" key="3">
    <source>
        <dbReference type="Proteomes" id="UP000502928"/>
    </source>
</evidence>
<keyword evidence="3" id="KW-1185">Reference proteome</keyword>
<dbReference type="RefSeq" id="WP_166247849.1">
    <property type="nucleotide sequence ID" value="NZ_CP049616.1"/>
</dbReference>
<evidence type="ECO:0000313" key="2">
    <source>
        <dbReference type="EMBL" id="QII44188.1"/>
    </source>
</evidence>
<accession>A0A6G7J0Q9</accession>
<dbReference type="Proteomes" id="UP000502928">
    <property type="component" value="Chromosome"/>
</dbReference>
<reference evidence="2 3" key="1">
    <citation type="submission" date="2020-02" db="EMBL/GenBank/DDBJ databases">
        <title>Complete genome of Muricauda sp. 501str8.</title>
        <authorList>
            <person name="Dong B."/>
            <person name="Zhu S."/>
            <person name="Yang J."/>
            <person name="Chen J."/>
        </authorList>
    </citation>
    <scope>NUCLEOTIDE SEQUENCE [LARGE SCALE GENOMIC DNA]</scope>
    <source>
        <strain evidence="2 3">501str8</strain>
    </source>
</reference>
<dbReference type="InterPro" id="IPR038740">
    <property type="entry name" value="BioF2-like_GNAT_dom"/>
</dbReference>
<dbReference type="KEGG" id="mut:GVT53_05705"/>
<dbReference type="Gene3D" id="3.40.630.30">
    <property type="match status" value="1"/>
</dbReference>
<dbReference type="Pfam" id="PF13480">
    <property type="entry name" value="Acetyltransf_6"/>
    <property type="match status" value="1"/>
</dbReference>